<keyword evidence="9" id="KW-0326">Glycosidase</keyword>
<dbReference type="SUPFAM" id="SSF51445">
    <property type="entry name" value="(Trans)glycosidases"/>
    <property type="match status" value="1"/>
</dbReference>
<proteinExistence type="inferred from homology"/>
<dbReference type="EMBL" id="JALKII010000008">
    <property type="protein sequence ID" value="MCK0538399.1"/>
    <property type="molecule type" value="Genomic_DNA"/>
</dbReference>
<evidence type="ECO:0000313" key="15">
    <source>
        <dbReference type="Proteomes" id="UP001165524"/>
    </source>
</evidence>
<comment type="subcellular location">
    <subcellularLocation>
        <location evidence="1">Cytoplasm</location>
    </subcellularLocation>
</comment>
<evidence type="ECO:0000256" key="12">
    <source>
        <dbReference type="SAM" id="MobiDB-lite"/>
    </source>
</evidence>
<sequence length="709" mass="77705">MAVAQPPRHGPWHLGDGRVRFALWAPDARSVHLSLPEAQLPMERDDEGFYQISVSCEAGARYQFLIDGEQLVPDPAARWQPDGVAGASAVPERTPHFWHHAGWPGRPWHEAVIYELHTGLCGGFNGVRQQLPALKALGITAIELMPVGSFPGQRNWGYDPVLPFAPAAAYGSPAELMALIDDAHGLDLLVYLDVVYNHFGPEGNYLPHYASAFFDTSRQTPWGPAIDFTQPAVRAFYLENALMWLRDYRFDGLRLDAVHAINNDEFVVWLAAQLRAALPAGRSLHLMVENERNSASLLRQGLDAQWHDDAHHVLHTLLTGERDGYYADFQQQPTTKLARALSEGFVYQGEPTRRGEPRGEPCADLPPQAFIIALQNHDQIGNRAFGERLLSLADPVAVRCATAAFLLSPMIPLLFMGEEHGSITPFLYFVDYQGELAEAVRNGRRQEFSTFAGFAANIPDPIAPATFQASRPAPADDGFPWPAFYRELLTLRQAIIMPALPGSHAEPAQLLGDGAVLWRWQLGDGSQLLIALNLGLQPVALPIDNATAVPLFTHGITERNPPAPSPLALTPPGDALPAPAVAIYLQAAAGHSRQDQSDKGRSDAGVSDQGLQKTGLQKRGLQKKYPSKKNQLEKNLTEKGQSGKSGHGKHRSEKYRPEKGLTDDHLSSEGHTGEHPAETTLADAMRVWRGRSMRGPTPEASVGGQAWLR</sequence>
<comment type="catalytic activity">
    <reaction evidence="10">
        <text>hydrolysis of (1-&gt;4)-alpha-D-glucosidic linkage in 4-alpha-D-[(1-&gt;4)-alpha-D-glucanosyl]n trehalose to yield trehalose and (1-&gt;4)-alpha-D-glucan.</text>
        <dbReference type="EC" id="3.2.1.141"/>
    </reaction>
</comment>
<dbReference type="Proteomes" id="UP001165524">
    <property type="component" value="Unassembled WGS sequence"/>
</dbReference>
<comment type="caution">
    <text evidence="14">The sequence shown here is derived from an EMBL/GenBank/DDBJ whole genome shotgun (WGS) entry which is preliminary data.</text>
</comment>
<evidence type="ECO:0000256" key="4">
    <source>
        <dbReference type="ARBA" id="ARBA00012268"/>
    </source>
</evidence>
<dbReference type="InterPro" id="IPR004193">
    <property type="entry name" value="Glyco_hydro_13_N"/>
</dbReference>
<dbReference type="SUPFAM" id="SSF81296">
    <property type="entry name" value="E set domains"/>
    <property type="match status" value="1"/>
</dbReference>
<comment type="pathway">
    <text evidence="2">Glycan biosynthesis; trehalose biosynthesis.</text>
</comment>
<dbReference type="CDD" id="cd02853">
    <property type="entry name" value="E_set_MTHase_like_N"/>
    <property type="match status" value="1"/>
</dbReference>
<keyword evidence="8" id="KW-0119">Carbohydrate metabolism</keyword>
<dbReference type="InterPro" id="IPR012768">
    <property type="entry name" value="Trehalose_TreZ"/>
</dbReference>
<reference evidence="14" key="1">
    <citation type="submission" date="2022-04" db="EMBL/GenBank/DDBJ databases">
        <title>Alcanivorax sp. CY1518 draft genome sequence.</title>
        <authorList>
            <person name="Zhao G."/>
            <person name="An M."/>
        </authorList>
    </citation>
    <scope>NUCLEOTIDE SEQUENCE</scope>
    <source>
        <strain evidence="14">CY1518</strain>
    </source>
</reference>
<keyword evidence="6" id="KW-0963">Cytoplasm</keyword>
<gene>
    <name evidence="14" type="primary">treZ</name>
    <name evidence="14" type="ORF">MU846_11815</name>
</gene>
<dbReference type="Pfam" id="PF00128">
    <property type="entry name" value="Alpha-amylase"/>
    <property type="match status" value="1"/>
</dbReference>
<evidence type="ECO:0000256" key="1">
    <source>
        <dbReference type="ARBA" id="ARBA00004496"/>
    </source>
</evidence>
<evidence type="ECO:0000256" key="5">
    <source>
        <dbReference type="ARBA" id="ARBA00015938"/>
    </source>
</evidence>
<dbReference type="SMART" id="SM00642">
    <property type="entry name" value="Aamy"/>
    <property type="match status" value="1"/>
</dbReference>
<dbReference type="Pfam" id="PF11941">
    <property type="entry name" value="DUF3459"/>
    <property type="match status" value="1"/>
</dbReference>
<feature type="compositionally biased region" description="Basic and acidic residues" evidence="12">
    <location>
        <begin position="654"/>
        <end position="677"/>
    </location>
</feature>
<dbReference type="PANTHER" id="PTHR43651:SF11">
    <property type="entry name" value="MALTO-OLIGOSYLTREHALOSE TREHALOHYDROLASE"/>
    <property type="match status" value="1"/>
</dbReference>
<evidence type="ECO:0000313" key="14">
    <source>
        <dbReference type="EMBL" id="MCK0538399.1"/>
    </source>
</evidence>
<dbReference type="NCBIfam" id="TIGR02402">
    <property type="entry name" value="trehalose_TreZ"/>
    <property type="match status" value="1"/>
</dbReference>
<accession>A0ABT0E9C5</accession>
<feature type="compositionally biased region" description="Basic and acidic residues" evidence="12">
    <location>
        <begin position="592"/>
        <end position="602"/>
    </location>
</feature>
<dbReference type="InterPro" id="IPR013783">
    <property type="entry name" value="Ig-like_fold"/>
</dbReference>
<dbReference type="CDD" id="cd11325">
    <property type="entry name" value="AmyAc_GTHase"/>
    <property type="match status" value="1"/>
</dbReference>
<feature type="domain" description="Glycosyl hydrolase family 13 catalytic" evidence="13">
    <location>
        <begin position="123"/>
        <end position="437"/>
    </location>
</feature>
<keyword evidence="15" id="KW-1185">Reference proteome</keyword>
<dbReference type="EC" id="3.2.1.141" evidence="4 11"/>
<dbReference type="RefSeq" id="WP_246952973.1">
    <property type="nucleotide sequence ID" value="NZ_JALKII010000008.1"/>
</dbReference>
<dbReference type="Pfam" id="PF02922">
    <property type="entry name" value="CBM_48"/>
    <property type="match status" value="1"/>
</dbReference>
<evidence type="ECO:0000256" key="7">
    <source>
        <dbReference type="ARBA" id="ARBA00022801"/>
    </source>
</evidence>
<evidence type="ECO:0000256" key="3">
    <source>
        <dbReference type="ARBA" id="ARBA00008061"/>
    </source>
</evidence>
<evidence type="ECO:0000256" key="11">
    <source>
        <dbReference type="NCBIfam" id="TIGR02402"/>
    </source>
</evidence>
<dbReference type="InterPro" id="IPR014756">
    <property type="entry name" value="Ig_E-set"/>
</dbReference>
<keyword evidence="7" id="KW-0378">Hydrolase</keyword>
<evidence type="ECO:0000256" key="8">
    <source>
        <dbReference type="ARBA" id="ARBA00023277"/>
    </source>
</evidence>
<dbReference type="Gene3D" id="2.60.40.10">
    <property type="entry name" value="Immunoglobulins"/>
    <property type="match status" value="1"/>
</dbReference>
<dbReference type="Gene3D" id="3.20.20.80">
    <property type="entry name" value="Glycosidases"/>
    <property type="match status" value="1"/>
</dbReference>
<dbReference type="InterPro" id="IPR022567">
    <property type="entry name" value="DUF3459"/>
</dbReference>
<organism evidence="14 15">
    <name type="scientific">Alcanivorax quisquiliarum</name>
    <dbReference type="NCBI Taxonomy" id="2933565"/>
    <lineage>
        <taxon>Bacteria</taxon>
        <taxon>Pseudomonadati</taxon>
        <taxon>Pseudomonadota</taxon>
        <taxon>Gammaproteobacteria</taxon>
        <taxon>Oceanospirillales</taxon>
        <taxon>Alcanivoracaceae</taxon>
        <taxon>Alcanivorax</taxon>
    </lineage>
</organism>
<dbReference type="InterPro" id="IPR006047">
    <property type="entry name" value="GH13_cat_dom"/>
</dbReference>
<protein>
    <recommendedName>
        <fullName evidence="5 11">Malto-oligosyltrehalose trehalohydrolase</fullName>
        <ecNumber evidence="4 11">3.2.1.141</ecNumber>
    </recommendedName>
</protein>
<feature type="region of interest" description="Disordered" evidence="12">
    <location>
        <begin position="589"/>
        <end position="709"/>
    </location>
</feature>
<comment type="similarity">
    <text evidence="3">Belongs to the glycosyl hydrolase 13 family.</text>
</comment>
<dbReference type="InterPro" id="IPR044901">
    <property type="entry name" value="Trehalose_TreZ_E-set_sf"/>
</dbReference>
<evidence type="ECO:0000256" key="9">
    <source>
        <dbReference type="ARBA" id="ARBA00023295"/>
    </source>
</evidence>
<evidence type="ECO:0000256" key="10">
    <source>
        <dbReference type="ARBA" id="ARBA00034013"/>
    </source>
</evidence>
<dbReference type="PANTHER" id="PTHR43651">
    <property type="entry name" value="1,4-ALPHA-GLUCAN-BRANCHING ENZYME"/>
    <property type="match status" value="1"/>
</dbReference>
<evidence type="ECO:0000256" key="2">
    <source>
        <dbReference type="ARBA" id="ARBA00005199"/>
    </source>
</evidence>
<evidence type="ECO:0000259" key="13">
    <source>
        <dbReference type="SMART" id="SM00642"/>
    </source>
</evidence>
<evidence type="ECO:0000256" key="6">
    <source>
        <dbReference type="ARBA" id="ARBA00022490"/>
    </source>
</evidence>
<dbReference type="InterPro" id="IPR017853">
    <property type="entry name" value="GH"/>
</dbReference>
<dbReference type="Gene3D" id="1.10.10.760">
    <property type="entry name" value="E-set domains of sugar-utilizing enzymes"/>
    <property type="match status" value="1"/>
</dbReference>
<name>A0ABT0E9C5_9GAMM</name>